<evidence type="ECO:0000313" key="2">
    <source>
        <dbReference type="Proteomes" id="UP000535406"/>
    </source>
</evidence>
<dbReference type="RefSeq" id="WP_184143673.1">
    <property type="nucleotide sequence ID" value="NZ_JACHIK010000005.1"/>
</dbReference>
<keyword evidence="2" id="KW-1185">Reference proteome</keyword>
<reference evidence="1 2" key="1">
    <citation type="submission" date="2020-08" db="EMBL/GenBank/DDBJ databases">
        <title>Genomic Encyclopedia of Type Strains, Phase IV (KMG-IV): sequencing the most valuable type-strain genomes for metagenomic binning, comparative biology and taxonomic classification.</title>
        <authorList>
            <person name="Goeker M."/>
        </authorList>
    </citation>
    <scope>NUCLEOTIDE SEQUENCE [LARGE SCALE GENOMIC DNA]</scope>
    <source>
        <strain evidence="1 2">DSM 21319</strain>
    </source>
</reference>
<name>A0A7W8DU55_9HYPH</name>
<dbReference type="Proteomes" id="UP000535406">
    <property type="component" value="Unassembled WGS sequence"/>
</dbReference>
<sequence>MSKFPLIVAGTWLTVFLGTGGYAFVPRSLYDPACDIKGNISINSGERIYHVRGQEFYNSTVIRREYGERWFCSEDEARQAGWRKAHR</sequence>
<dbReference type="EMBL" id="JACHIK010000005">
    <property type="protein sequence ID" value="MBB5042619.1"/>
    <property type="molecule type" value="Genomic_DNA"/>
</dbReference>
<accession>A0A7W8DU55</accession>
<comment type="caution">
    <text evidence="1">The sequence shown here is derived from an EMBL/GenBank/DDBJ whole genome shotgun (WGS) entry which is preliminary data.</text>
</comment>
<protein>
    <recommendedName>
        <fullName evidence="3">Succinoglycan biosynthesis protein exoi</fullName>
    </recommendedName>
</protein>
<evidence type="ECO:0000313" key="1">
    <source>
        <dbReference type="EMBL" id="MBB5042619.1"/>
    </source>
</evidence>
<evidence type="ECO:0008006" key="3">
    <source>
        <dbReference type="Google" id="ProtNLM"/>
    </source>
</evidence>
<gene>
    <name evidence="1" type="ORF">HNQ66_002015</name>
</gene>
<proteinExistence type="predicted"/>
<dbReference type="AlphaFoldDB" id="A0A7W8DU55"/>
<organism evidence="1 2">
    <name type="scientific">Shinella fusca</name>
    <dbReference type="NCBI Taxonomy" id="544480"/>
    <lineage>
        <taxon>Bacteria</taxon>
        <taxon>Pseudomonadati</taxon>
        <taxon>Pseudomonadota</taxon>
        <taxon>Alphaproteobacteria</taxon>
        <taxon>Hyphomicrobiales</taxon>
        <taxon>Rhizobiaceae</taxon>
        <taxon>Shinella</taxon>
    </lineage>
</organism>